<proteinExistence type="predicted"/>
<evidence type="ECO:0000313" key="1">
    <source>
        <dbReference type="EMBL" id="PWL04050.1"/>
    </source>
</evidence>
<dbReference type="Proteomes" id="UP000245523">
    <property type="component" value="Unassembled WGS sequence"/>
</dbReference>
<evidence type="ECO:0000313" key="2">
    <source>
        <dbReference type="Proteomes" id="UP000245523"/>
    </source>
</evidence>
<gene>
    <name evidence="1" type="ORF">B0H50_10161</name>
</gene>
<reference evidence="1 2" key="1">
    <citation type="submission" date="2018-05" db="EMBL/GenBank/DDBJ databases">
        <title>Animal gut microbial communities from fecal samples from Wisconsin, USA.</title>
        <authorList>
            <person name="Neumann A."/>
        </authorList>
    </citation>
    <scope>NUCLEOTIDE SEQUENCE [LARGE SCALE GENOMIC DNA]</scope>
    <source>
        <strain evidence="1 2">UWS4</strain>
    </source>
</reference>
<dbReference type="RefSeq" id="WP_146129162.1">
    <property type="nucleotide sequence ID" value="NZ_JAXEIU010000026.1"/>
</dbReference>
<accession>A0ABX5LUB9</accession>
<organism evidence="1 2">
    <name type="scientific">Hallerella porci</name>
    <dbReference type="NCBI Taxonomy" id="1945871"/>
    <lineage>
        <taxon>Bacteria</taxon>
        <taxon>Pseudomonadati</taxon>
        <taxon>Fibrobacterota</taxon>
        <taxon>Fibrobacteria</taxon>
        <taxon>Fibrobacterales</taxon>
        <taxon>Fibrobacteraceae</taxon>
        <taxon>Hallerella</taxon>
    </lineage>
</organism>
<name>A0ABX5LUB9_9BACT</name>
<protein>
    <submittedName>
        <fullName evidence="1">Uncharacterized protein</fullName>
    </submittedName>
</protein>
<dbReference type="EMBL" id="QGHD01000001">
    <property type="protein sequence ID" value="PWL04050.1"/>
    <property type="molecule type" value="Genomic_DNA"/>
</dbReference>
<sequence>MKPSPYFADSFAFFFKRFLSEDSLFRWFVKKAGNESAAFRYPFKLSEIGNLFIWLPENADEILASIPFLKSLAKLKSHGVLLLANTQHENLLTSSRISQEIAYYTTKGLRYGEEEFQKIQSMLLARKMAMCICLEQNPRFQQLYLAKVCGAAYRFGFNCEKFYPLLNLSLSSLEDSEKKASFLTELFKKASA</sequence>
<keyword evidence="2" id="KW-1185">Reference proteome</keyword>
<dbReference type="Gene3D" id="3.40.50.2000">
    <property type="entry name" value="Glycogen Phosphorylase B"/>
    <property type="match status" value="1"/>
</dbReference>
<comment type="caution">
    <text evidence="1">The sequence shown here is derived from an EMBL/GenBank/DDBJ whole genome shotgun (WGS) entry which is preliminary data.</text>
</comment>